<dbReference type="Gene3D" id="1.20.5.4770">
    <property type="match status" value="1"/>
</dbReference>
<feature type="region of interest" description="Disordered" evidence="5">
    <location>
        <begin position="43"/>
        <end position="75"/>
    </location>
</feature>
<evidence type="ECO:0008006" key="11">
    <source>
        <dbReference type="Google" id="ProtNLM"/>
    </source>
</evidence>
<dbReference type="InterPro" id="IPR002653">
    <property type="entry name" value="Znf_A20"/>
</dbReference>
<dbReference type="PANTHER" id="PTHR10634:SF149">
    <property type="entry name" value="AN1-TYPE DOMAIN-CONTAINING PROTEIN-RELATED"/>
    <property type="match status" value="1"/>
</dbReference>
<keyword evidence="6" id="KW-1133">Transmembrane helix</keyword>
<evidence type="ECO:0000259" key="7">
    <source>
        <dbReference type="PROSITE" id="PS51036"/>
    </source>
</evidence>
<keyword evidence="1" id="KW-0479">Metal-binding</keyword>
<dbReference type="InterPro" id="IPR036383">
    <property type="entry name" value="TSP1_rpt_sf"/>
</dbReference>
<keyword evidence="6" id="KW-0812">Transmembrane</keyword>
<dbReference type="PROSITE" id="PS51039">
    <property type="entry name" value="ZF_AN1"/>
    <property type="match status" value="1"/>
</dbReference>
<evidence type="ECO:0000313" key="10">
    <source>
        <dbReference type="Proteomes" id="UP001175271"/>
    </source>
</evidence>
<dbReference type="Proteomes" id="UP001175271">
    <property type="component" value="Unassembled WGS sequence"/>
</dbReference>
<proteinExistence type="predicted"/>
<dbReference type="InterPro" id="IPR000058">
    <property type="entry name" value="Znf_AN1"/>
</dbReference>
<dbReference type="SUPFAM" id="SSF118310">
    <property type="entry name" value="AN1-like Zinc finger"/>
    <property type="match status" value="1"/>
</dbReference>
<feature type="compositionally biased region" description="Polar residues" evidence="5">
    <location>
        <begin position="62"/>
        <end position="71"/>
    </location>
</feature>
<keyword evidence="6" id="KW-0472">Membrane</keyword>
<reference evidence="9" key="1">
    <citation type="submission" date="2023-06" db="EMBL/GenBank/DDBJ databases">
        <title>Genomic analysis of the entomopathogenic nematode Steinernema hermaphroditum.</title>
        <authorList>
            <person name="Schwarz E.M."/>
            <person name="Heppert J.K."/>
            <person name="Baniya A."/>
            <person name="Schwartz H.T."/>
            <person name="Tan C.-H."/>
            <person name="Antoshechkin I."/>
            <person name="Sternberg P.W."/>
            <person name="Goodrich-Blair H."/>
            <person name="Dillman A.R."/>
        </authorList>
    </citation>
    <scope>NUCLEOTIDE SEQUENCE</scope>
    <source>
        <strain evidence="9">PS9179</strain>
        <tissue evidence="9">Whole animal</tissue>
    </source>
</reference>
<dbReference type="PROSITE" id="PS51036">
    <property type="entry name" value="ZF_A20"/>
    <property type="match status" value="1"/>
</dbReference>
<dbReference type="SMART" id="SM00259">
    <property type="entry name" value="ZnF_A20"/>
    <property type="match status" value="1"/>
</dbReference>
<keyword evidence="10" id="KW-1185">Reference proteome</keyword>
<feature type="compositionally biased region" description="Polar residues" evidence="5">
    <location>
        <begin position="43"/>
        <end position="55"/>
    </location>
</feature>
<dbReference type="PROSITE" id="PS50092">
    <property type="entry name" value="TSP1"/>
    <property type="match status" value="1"/>
</dbReference>
<dbReference type="EMBL" id="JAUCMV010000004">
    <property type="protein sequence ID" value="KAK0407201.1"/>
    <property type="molecule type" value="Genomic_DNA"/>
</dbReference>
<dbReference type="FunFam" id="4.10.1110.10:FF:000001">
    <property type="entry name" value="Zinc finger AN1-type containing 6"/>
    <property type="match status" value="1"/>
</dbReference>
<dbReference type="Gene3D" id="4.10.1110.10">
    <property type="entry name" value="AN1-like Zinc finger"/>
    <property type="match status" value="1"/>
</dbReference>
<dbReference type="InterPro" id="IPR000884">
    <property type="entry name" value="TSP1_rpt"/>
</dbReference>
<keyword evidence="3" id="KW-0862">Zinc</keyword>
<evidence type="ECO:0000256" key="4">
    <source>
        <dbReference type="PROSITE-ProRule" id="PRU00449"/>
    </source>
</evidence>
<name>A0AA39HL62_9BILA</name>
<organism evidence="9 10">
    <name type="scientific">Steinernema hermaphroditum</name>
    <dbReference type="NCBI Taxonomy" id="289476"/>
    <lineage>
        <taxon>Eukaryota</taxon>
        <taxon>Metazoa</taxon>
        <taxon>Ecdysozoa</taxon>
        <taxon>Nematoda</taxon>
        <taxon>Chromadorea</taxon>
        <taxon>Rhabditida</taxon>
        <taxon>Tylenchina</taxon>
        <taxon>Panagrolaimomorpha</taxon>
        <taxon>Strongyloidoidea</taxon>
        <taxon>Steinernematidae</taxon>
        <taxon>Steinernema</taxon>
    </lineage>
</organism>
<evidence type="ECO:0000256" key="3">
    <source>
        <dbReference type="ARBA" id="ARBA00022833"/>
    </source>
</evidence>
<evidence type="ECO:0000313" key="9">
    <source>
        <dbReference type="EMBL" id="KAK0407201.1"/>
    </source>
</evidence>
<sequence>MTVACDALMTNFAARSDSPIDRPIVRFHVDSNAHQATLSATAVDSVGNNSMQPESTGVPPVSTENPTSNDSPWLRNVPTTDDADTHNGTVKTVDVFSQLSQRSRRDDEEVQAAIPDSAISEKTISEDRADVTRSLFSEELSDLSDSEELPRQSKSKTVFTTWFKRIRPLIRSKQVRYLSIVNLILGFLNFVLILLLLGVGIYATYAKIQMIIVGNEDKPCVYEWEPWSPCSSECYDGKSREKPFKTRKVDKNTIVRPRGNNRACPSDLHSREDRVECNTYRCPMSLSSFAFSKECFFISPAVGASGGCYHIRKIPATQLVLIDTTDLNKTCDPALCEEMERNNAVFELTPLSKAVVVISCYPFTEAMGDHQEAAIFCRAGCGFYGSADTEGLCSVCYKDQIKCSKDVAPLNTTPASPSIHRPKLSPLSIVTQPPETSNDAVVQSKSDESLAAGDESAKVATSLSSENAEPAPVVKKTNRCHTCNKRVGLMGFQCRCGGMYCGDHRYDSAHNCSFDYKLVEREDIRKKNPTVVGDKIQHL</sequence>
<feature type="compositionally biased region" description="Polar residues" evidence="5">
    <location>
        <begin position="428"/>
        <end position="444"/>
    </location>
</feature>
<dbReference type="Pfam" id="PF01428">
    <property type="entry name" value="zf-AN1"/>
    <property type="match status" value="1"/>
</dbReference>
<evidence type="ECO:0000256" key="5">
    <source>
        <dbReference type="SAM" id="MobiDB-lite"/>
    </source>
</evidence>
<dbReference type="GO" id="GO:0008270">
    <property type="term" value="F:zinc ion binding"/>
    <property type="evidence" value="ECO:0007669"/>
    <property type="project" value="UniProtKB-KW"/>
</dbReference>
<protein>
    <recommendedName>
        <fullName evidence="11">AN1-type domain-containing protein</fullName>
    </recommendedName>
</protein>
<feature type="transmembrane region" description="Helical" evidence="6">
    <location>
        <begin position="177"/>
        <end position="203"/>
    </location>
</feature>
<comment type="caution">
    <text evidence="9">The sequence shown here is derived from an EMBL/GenBank/DDBJ whole genome shotgun (WGS) entry which is preliminary data.</text>
</comment>
<dbReference type="SMART" id="SM00154">
    <property type="entry name" value="ZnF_AN1"/>
    <property type="match status" value="1"/>
</dbReference>
<feature type="domain" description="AN1-type" evidence="8">
    <location>
        <begin position="474"/>
        <end position="520"/>
    </location>
</feature>
<dbReference type="Pfam" id="PF01754">
    <property type="entry name" value="zf-A20"/>
    <property type="match status" value="1"/>
</dbReference>
<accession>A0AA39HL62</accession>
<feature type="region of interest" description="Disordered" evidence="5">
    <location>
        <begin position="100"/>
        <end position="119"/>
    </location>
</feature>
<evidence type="ECO:0000256" key="6">
    <source>
        <dbReference type="SAM" id="Phobius"/>
    </source>
</evidence>
<keyword evidence="2 4" id="KW-0863">Zinc-finger</keyword>
<evidence type="ECO:0000256" key="1">
    <source>
        <dbReference type="ARBA" id="ARBA00022723"/>
    </source>
</evidence>
<dbReference type="GO" id="GO:0003677">
    <property type="term" value="F:DNA binding"/>
    <property type="evidence" value="ECO:0007669"/>
    <property type="project" value="InterPro"/>
</dbReference>
<dbReference type="SUPFAM" id="SSF57716">
    <property type="entry name" value="Glucocorticoid receptor-like (DNA-binding domain)"/>
    <property type="match status" value="1"/>
</dbReference>
<feature type="domain" description="A20-type" evidence="7">
    <location>
        <begin position="371"/>
        <end position="405"/>
    </location>
</feature>
<dbReference type="AlphaFoldDB" id="A0AA39HL62"/>
<dbReference type="Gene3D" id="2.20.100.10">
    <property type="entry name" value="Thrombospondin type-1 (TSP1) repeat"/>
    <property type="match status" value="1"/>
</dbReference>
<evidence type="ECO:0000256" key="2">
    <source>
        <dbReference type="ARBA" id="ARBA00022771"/>
    </source>
</evidence>
<dbReference type="InterPro" id="IPR035896">
    <property type="entry name" value="AN1-like_Znf"/>
</dbReference>
<feature type="region of interest" description="Disordered" evidence="5">
    <location>
        <begin position="413"/>
        <end position="448"/>
    </location>
</feature>
<dbReference type="PANTHER" id="PTHR10634">
    <property type="entry name" value="AN1-TYPE ZINC FINGER PROTEIN"/>
    <property type="match status" value="1"/>
</dbReference>
<evidence type="ECO:0000259" key="8">
    <source>
        <dbReference type="PROSITE" id="PS51039"/>
    </source>
</evidence>
<gene>
    <name evidence="9" type="ORF">QR680_019072</name>
</gene>
<dbReference type="InterPro" id="IPR050652">
    <property type="entry name" value="AN1_A20_ZnFinger"/>
</dbReference>